<dbReference type="RefSeq" id="XP_021087339.1">
    <property type="nucleotide sequence ID" value="XM_021231680.2"/>
</dbReference>
<dbReference type="GO" id="GO:0003779">
    <property type="term" value="F:actin binding"/>
    <property type="evidence" value="ECO:0007669"/>
    <property type="project" value="UniProtKB-KW"/>
</dbReference>
<feature type="domain" description="WH2" evidence="8">
    <location>
        <begin position="733"/>
        <end position="750"/>
    </location>
</feature>
<evidence type="ECO:0000256" key="1">
    <source>
        <dbReference type="ARBA" id="ARBA00004156"/>
    </source>
</evidence>
<evidence type="ECO:0000256" key="2">
    <source>
        <dbReference type="ARBA" id="ARBA00022490"/>
    </source>
</evidence>
<keyword evidence="4" id="KW-0472">Membrane</keyword>
<evidence type="ECO:0000256" key="3">
    <source>
        <dbReference type="ARBA" id="ARBA00023054"/>
    </source>
</evidence>
<dbReference type="Pfam" id="PF15920">
    <property type="entry name" value="WHAMM-JMY_N"/>
    <property type="match status" value="1"/>
</dbReference>
<reference evidence="10" key="1">
    <citation type="submission" date="2025-08" db="UniProtKB">
        <authorList>
            <consortium name="RefSeq"/>
        </authorList>
    </citation>
    <scope>IDENTIFICATION</scope>
    <source>
        <tissue evidence="10">Liver</tissue>
    </source>
</reference>
<dbReference type="STRING" id="10036.ENSMAUP00000000592"/>
<dbReference type="OrthoDB" id="6284683at2759"/>
<evidence type="ECO:0000256" key="5">
    <source>
        <dbReference type="ARBA" id="ARBA00023203"/>
    </source>
</evidence>
<name>A0A3Q0D460_MESAU</name>
<feature type="region of interest" description="Disordered" evidence="7">
    <location>
        <begin position="562"/>
        <end position="611"/>
    </location>
</feature>
<evidence type="ECO:0000256" key="4">
    <source>
        <dbReference type="ARBA" id="ARBA00023136"/>
    </source>
</evidence>
<feature type="compositionally biased region" description="Polar residues" evidence="7">
    <location>
        <begin position="590"/>
        <end position="600"/>
    </location>
</feature>
<evidence type="ECO:0000256" key="6">
    <source>
        <dbReference type="ARBA" id="ARBA00023329"/>
    </source>
</evidence>
<dbReference type="GO" id="GO:0033116">
    <property type="term" value="C:endoplasmic reticulum-Golgi intermediate compartment membrane"/>
    <property type="evidence" value="ECO:0007669"/>
    <property type="project" value="TreeGrafter"/>
</dbReference>
<keyword evidence="5" id="KW-0009">Actin-binding</keyword>
<dbReference type="InterPro" id="IPR003124">
    <property type="entry name" value="WH2_dom"/>
</dbReference>
<proteinExistence type="predicted"/>
<dbReference type="Gene3D" id="6.10.280.150">
    <property type="match status" value="1"/>
</dbReference>
<keyword evidence="2" id="KW-0963">Cytoplasm</keyword>
<feature type="region of interest" description="Disordered" evidence="7">
    <location>
        <begin position="777"/>
        <end position="798"/>
    </location>
</feature>
<dbReference type="PANTHER" id="PTHR23330:SF6">
    <property type="entry name" value="WASP HOMOLOG-ASSOCIATED PROTEIN WITH ACTIN, MEMBRANES AND MICROTUBULES"/>
    <property type="match status" value="1"/>
</dbReference>
<sequence length="798" mass="89904">MSRPGGVWGCAAAMDCEQLDSLEGWVPLREDLFLEPERRQLRFLVAWNASEGQFAVTCHDLTAQRQRDQPAGGGGECSWAGLLSPAGFRGAHRQLAALRPALEYCFPSLPPELDAAGGAGWGLGRGLWAFVWPSHADPGDAALQELCRQLESYLGQAAYACGGATVRDVLFPAPGDPTDYEGLCEFRERTLRARLEGAAARLRQVLQDHEKAGTMVVLMKVCQEEDEAYQELVTMATTFFQYLLQPFRDMREVATSCKRDILKFLNENNLGPKRVAALQKEASEWTRQAEEAVVSIQDITVNYFKETVTALTGMQKQMEQDQKRFGKAAWATATPRLENLQLKLARETLQLMRAKELCLNHRCAEIQRKVKDLPNQGKNIHVVDELEIQYYETQLELYDVKLEILRSEEMILVTRLNSVKRLIKEKQDEVVYYDPCESPEELEGLTHDLELHLGQDGELRALSRQCQRLEAQRGRICARRAHLRNRKDQCRENHQLRLQQAQQSVKHFHQHHRVQIKRDKIKEEEQKKKEWLHHERQKTLERLRAYREKREAPWSALKMTCSETTVPDQSGGRSRKRSSAAHHKIAHPASSKTGSVTSLPEANMKTPKHQDTCGSIPVQIFVPVGDQPLSRFSEDLLLPPPPPPPPLPPPPLPLPALSSLQATTHQNVGLRTSATKDQPLSLVCEASAEEPCDFLEDFQCPGSMDEVLASLRQGRAPLRKVEAPTLSPPCTSIGEQILAAIRQGVQLKKVHPDMMVEPSKKHTNDLEGSIRAALERIKKVSATDSEDSDEQSPGEWDR</sequence>
<dbReference type="GO" id="GO:0006888">
    <property type="term" value="P:endoplasmic reticulum to Golgi vesicle-mediated transport"/>
    <property type="evidence" value="ECO:0007669"/>
    <property type="project" value="TreeGrafter"/>
</dbReference>
<accession>A0A3Q0D460</accession>
<dbReference type="KEGG" id="maua:101834476"/>
<evidence type="ECO:0000313" key="9">
    <source>
        <dbReference type="Proteomes" id="UP000886700"/>
    </source>
</evidence>
<comment type="subcellular location">
    <subcellularLocation>
        <location evidence="1">Cytoplasmic vesicle membrane</location>
    </subcellularLocation>
</comment>
<dbReference type="InterPro" id="IPR031738">
    <property type="entry name" value="JMY/WHAMM"/>
</dbReference>
<keyword evidence="3" id="KW-0175">Coiled coil</keyword>
<dbReference type="GO" id="GO:0030659">
    <property type="term" value="C:cytoplasmic vesicle membrane"/>
    <property type="evidence" value="ECO:0007669"/>
    <property type="project" value="UniProtKB-SubCell"/>
</dbReference>
<dbReference type="PANTHER" id="PTHR23330">
    <property type="entry name" value="P300 TRANSCRIPTIONAL COFACTOR JMY-RELATED"/>
    <property type="match status" value="1"/>
</dbReference>
<keyword evidence="6" id="KW-0968">Cytoplasmic vesicle</keyword>
<evidence type="ECO:0000256" key="7">
    <source>
        <dbReference type="SAM" id="MobiDB-lite"/>
    </source>
</evidence>
<dbReference type="AlphaFoldDB" id="A0A3Q0D460"/>
<keyword evidence="9" id="KW-1185">Reference proteome</keyword>
<protein>
    <submittedName>
        <fullName evidence="10">WASP homolog-associated protein with actin, membranes and microtubules</fullName>
    </submittedName>
</protein>
<gene>
    <name evidence="10" type="primary">Whamm</name>
</gene>
<dbReference type="InterPro" id="IPR031808">
    <property type="entry name" value="JMY/WHAMM_N"/>
</dbReference>
<evidence type="ECO:0000259" key="8">
    <source>
        <dbReference type="PROSITE" id="PS51082"/>
    </source>
</evidence>
<dbReference type="GeneID" id="101834476"/>
<organism evidence="9 10">
    <name type="scientific">Mesocricetus auratus</name>
    <name type="common">Golden hamster</name>
    <dbReference type="NCBI Taxonomy" id="10036"/>
    <lineage>
        <taxon>Eukaryota</taxon>
        <taxon>Metazoa</taxon>
        <taxon>Chordata</taxon>
        <taxon>Craniata</taxon>
        <taxon>Vertebrata</taxon>
        <taxon>Euteleostomi</taxon>
        <taxon>Mammalia</taxon>
        <taxon>Eutheria</taxon>
        <taxon>Euarchontoglires</taxon>
        <taxon>Glires</taxon>
        <taxon>Rodentia</taxon>
        <taxon>Myomorpha</taxon>
        <taxon>Muroidea</taxon>
        <taxon>Cricetidae</taxon>
        <taxon>Cricetinae</taxon>
        <taxon>Mesocricetus</taxon>
    </lineage>
</organism>
<evidence type="ECO:0000313" key="10">
    <source>
        <dbReference type="RefSeq" id="XP_021087339.1"/>
    </source>
</evidence>
<dbReference type="CTD" id="123720"/>
<dbReference type="Proteomes" id="UP000886700">
    <property type="component" value="Unplaced"/>
</dbReference>
<dbReference type="GO" id="GO:0071933">
    <property type="term" value="F:Arp2/3 complex binding"/>
    <property type="evidence" value="ECO:0007669"/>
    <property type="project" value="TreeGrafter"/>
</dbReference>
<feature type="compositionally biased region" description="Basic residues" evidence="7">
    <location>
        <begin position="573"/>
        <end position="586"/>
    </location>
</feature>
<dbReference type="Pfam" id="PF15871">
    <property type="entry name" value="JMY"/>
    <property type="match status" value="1"/>
</dbReference>
<dbReference type="GO" id="GO:0034314">
    <property type="term" value="P:Arp2/3 complex-mediated actin nucleation"/>
    <property type="evidence" value="ECO:0007669"/>
    <property type="project" value="TreeGrafter"/>
</dbReference>
<dbReference type="PROSITE" id="PS51082">
    <property type="entry name" value="WH2"/>
    <property type="match status" value="1"/>
</dbReference>